<proteinExistence type="predicted"/>
<reference evidence="1" key="1">
    <citation type="submission" date="2016-07" db="EMBL/GenBank/DDBJ databases">
        <title>De novo transcriptome assembly of four accessions of the metal hyperaccumulator plant Noccaea caerulescens.</title>
        <authorList>
            <person name="Blande D."/>
            <person name="Halimaa P."/>
            <person name="Tervahauta A.I."/>
            <person name="Aarts M.G."/>
            <person name="Karenlampi S.O."/>
        </authorList>
    </citation>
    <scope>NUCLEOTIDE SEQUENCE</scope>
</reference>
<accession>A0A1J3FHT4</accession>
<protein>
    <submittedName>
        <fullName evidence="1">Uncharacterized protein</fullName>
    </submittedName>
</protein>
<sequence>MGKSVAPSFASDPAQASSTTVGAASFSSVAGLPSSIDKSPLLPSPDLGLDNSVAPTIAPVSVPLNSIVTGTTINSFGGSSSIAMPHSASWAAKVKAPIKRVTYPIFTNSGVPRVRIPTAIFKEGAARHREFVALTFLDKTPSMLIYLIFGEKVKKSKSSQIPLEP</sequence>
<dbReference type="EMBL" id="GEVK01011572">
    <property type="protein sequence ID" value="JAU41260.1"/>
    <property type="molecule type" value="Transcribed_RNA"/>
</dbReference>
<dbReference type="AlphaFoldDB" id="A0A1J3FHT4"/>
<gene>
    <name evidence="1" type="ORF">LC_TR7399_c13_g1_i1_g.25672</name>
</gene>
<name>A0A1J3FHT4_NOCCA</name>
<evidence type="ECO:0000313" key="1">
    <source>
        <dbReference type="EMBL" id="JAU41260.1"/>
    </source>
</evidence>
<organism evidence="1">
    <name type="scientific">Noccaea caerulescens</name>
    <name type="common">Alpine penny-cress</name>
    <name type="synonym">Thlaspi caerulescens</name>
    <dbReference type="NCBI Taxonomy" id="107243"/>
    <lineage>
        <taxon>Eukaryota</taxon>
        <taxon>Viridiplantae</taxon>
        <taxon>Streptophyta</taxon>
        <taxon>Embryophyta</taxon>
        <taxon>Tracheophyta</taxon>
        <taxon>Spermatophyta</taxon>
        <taxon>Magnoliopsida</taxon>
        <taxon>eudicotyledons</taxon>
        <taxon>Gunneridae</taxon>
        <taxon>Pentapetalae</taxon>
        <taxon>rosids</taxon>
        <taxon>malvids</taxon>
        <taxon>Brassicales</taxon>
        <taxon>Brassicaceae</taxon>
        <taxon>Coluteocarpeae</taxon>
        <taxon>Noccaea</taxon>
    </lineage>
</organism>